<reference evidence="6" key="1">
    <citation type="submission" date="2016-11" db="EMBL/GenBank/DDBJ databases">
        <authorList>
            <person name="Varghese N."/>
            <person name="Submissions S."/>
        </authorList>
    </citation>
    <scope>NUCLEOTIDE SEQUENCE [LARGE SCALE GENOMIC DNA]</scope>
    <source>
        <strain evidence="6">CGMCC 1.8995</strain>
    </source>
</reference>
<keyword evidence="3 4" id="KW-0546">Nucleotide metabolism</keyword>
<dbReference type="NCBIfam" id="TIGR00172">
    <property type="entry name" value="maf"/>
    <property type="match status" value="1"/>
</dbReference>
<feature type="site" description="Important for substrate specificity" evidence="4">
    <location>
        <position position="14"/>
    </location>
</feature>
<dbReference type="STRING" id="634436.SAMN05216361_0368"/>
<dbReference type="SUPFAM" id="SSF52972">
    <property type="entry name" value="ITPase-like"/>
    <property type="match status" value="1"/>
</dbReference>
<dbReference type="Gene3D" id="3.90.950.10">
    <property type="match status" value="1"/>
</dbReference>
<dbReference type="AlphaFoldDB" id="A0A1M5EEN3"/>
<dbReference type="GO" id="GO:0009117">
    <property type="term" value="P:nucleotide metabolic process"/>
    <property type="evidence" value="ECO:0007669"/>
    <property type="project" value="UniProtKB-KW"/>
</dbReference>
<keyword evidence="4" id="KW-0963">Cytoplasm</keyword>
<dbReference type="EC" id="3.6.1.9" evidence="4"/>
<evidence type="ECO:0000256" key="1">
    <source>
        <dbReference type="ARBA" id="ARBA00001968"/>
    </source>
</evidence>
<accession>A0A1M5EEN3</accession>
<comment type="catalytic activity">
    <reaction evidence="4">
        <text>UTP + H2O = UMP + diphosphate + H(+)</text>
        <dbReference type="Rhea" id="RHEA:29395"/>
        <dbReference type="ChEBI" id="CHEBI:15377"/>
        <dbReference type="ChEBI" id="CHEBI:15378"/>
        <dbReference type="ChEBI" id="CHEBI:33019"/>
        <dbReference type="ChEBI" id="CHEBI:46398"/>
        <dbReference type="ChEBI" id="CHEBI:57865"/>
        <dbReference type="EC" id="3.6.1.9"/>
    </reaction>
</comment>
<evidence type="ECO:0000256" key="3">
    <source>
        <dbReference type="ARBA" id="ARBA00023080"/>
    </source>
</evidence>
<dbReference type="PANTHER" id="PTHR43213">
    <property type="entry name" value="BIFUNCTIONAL DTTP/UTP PYROPHOSPHATASE/METHYLTRANSFERASE PROTEIN-RELATED"/>
    <property type="match status" value="1"/>
</dbReference>
<dbReference type="EMBL" id="FQWD01000001">
    <property type="protein sequence ID" value="SHF77689.1"/>
    <property type="molecule type" value="Genomic_DNA"/>
</dbReference>
<comment type="similarity">
    <text evidence="4">Belongs to the Maf family. YhdE subfamily.</text>
</comment>
<protein>
    <recommendedName>
        <fullName evidence="4">dTTP/UTP pyrophosphatase</fullName>
        <shortName evidence="4">dTTPase/UTPase</shortName>
        <ecNumber evidence="4">3.6.1.9</ecNumber>
    </recommendedName>
    <alternativeName>
        <fullName evidence="4">Nucleoside triphosphate pyrophosphatase</fullName>
    </alternativeName>
    <alternativeName>
        <fullName evidence="4">Nucleotide pyrophosphatase</fullName>
        <shortName evidence="4">Nucleotide PPase</shortName>
    </alternativeName>
</protein>
<organism evidence="5 6">
    <name type="scientific">Marisediminitalea aggregata</name>
    <dbReference type="NCBI Taxonomy" id="634436"/>
    <lineage>
        <taxon>Bacteria</taxon>
        <taxon>Pseudomonadati</taxon>
        <taxon>Pseudomonadota</taxon>
        <taxon>Gammaproteobacteria</taxon>
        <taxon>Alteromonadales</taxon>
        <taxon>Alteromonadaceae</taxon>
        <taxon>Marisediminitalea</taxon>
    </lineage>
</organism>
<dbReference type="Proteomes" id="UP000184520">
    <property type="component" value="Unassembled WGS sequence"/>
</dbReference>
<feature type="active site" description="Proton acceptor" evidence="4">
    <location>
        <position position="73"/>
    </location>
</feature>
<dbReference type="OrthoDB" id="9807767at2"/>
<dbReference type="PANTHER" id="PTHR43213:SF5">
    <property type="entry name" value="BIFUNCTIONAL DTTP_UTP PYROPHOSPHATASE_METHYLTRANSFERASE PROTEIN-RELATED"/>
    <property type="match status" value="1"/>
</dbReference>
<proteinExistence type="inferred from homology"/>
<gene>
    <name evidence="5" type="ORF">SAMN05216361_0368</name>
</gene>
<dbReference type="RefSeq" id="WP_073316949.1">
    <property type="nucleotide sequence ID" value="NZ_FQWD01000001.1"/>
</dbReference>
<dbReference type="Pfam" id="PF02545">
    <property type="entry name" value="Maf"/>
    <property type="match status" value="1"/>
</dbReference>
<comment type="caution">
    <text evidence="4">Lacks conserved residue(s) required for the propagation of feature annotation.</text>
</comment>
<dbReference type="CDD" id="cd00555">
    <property type="entry name" value="Maf"/>
    <property type="match status" value="1"/>
</dbReference>
<dbReference type="GO" id="GO:0036218">
    <property type="term" value="F:dTTP diphosphatase activity"/>
    <property type="evidence" value="ECO:0007669"/>
    <property type="project" value="RHEA"/>
</dbReference>
<dbReference type="InterPro" id="IPR003697">
    <property type="entry name" value="Maf-like"/>
</dbReference>
<dbReference type="PIRSF" id="PIRSF006305">
    <property type="entry name" value="Maf"/>
    <property type="match status" value="1"/>
</dbReference>
<evidence type="ECO:0000256" key="4">
    <source>
        <dbReference type="HAMAP-Rule" id="MF_00528"/>
    </source>
</evidence>
<dbReference type="HAMAP" id="MF_00528">
    <property type="entry name" value="Maf"/>
    <property type="match status" value="1"/>
</dbReference>
<name>A0A1M5EEN3_9ALTE</name>
<evidence type="ECO:0000313" key="6">
    <source>
        <dbReference type="Proteomes" id="UP000184520"/>
    </source>
</evidence>
<dbReference type="GO" id="GO:0005737">
    <property type="term" value="C:cytoplasm"/>
    <property type="evidence" value="ECO:0007669"/>
    <property type="project" value="UniProtKB-SubCell"/>
</dbReference>
<dbReference type="GO" id="GO:0036221">
    <property type="term" value="F:UTP diphosphatase activity"/>
    <property type="evidence" value="ECO:0007669"/>
    <property type="project" value="RHEA"/>
</dbReference>
<feature type="site" description="Important for substrate specificity" evidence="4">
    <location>
        <position position="156"/>
    </location>
</feature>
<dbReference type="InterPro" id="IPR029001">
    <property type="entry name" value="ITPase-like_fam"/>
</dbReference>
<comment type="cofactor">
    <cofactor evidence="1 4">
        <name>a divalent metal cation</name>
        <dbReference type="ChEBI" id="CHEBI:60240"/>
    </cofactor>
</comment>
<comment type="subcellular location">
    <subcellularLocation>
        <location evidence="4">Cytoplasm</location>
    </subcellularLocation>
</comment>
<keyword evidence="2 4" id="KW-0378">Hydrolase</keyword>
<comment type="function">
    <text evidence="4">Nucleoside triphosphate pyrophosphatase that hydrolyzes dTTP and UTP. May have a dual role in cell division arrest and in preventing the incorporation of modified nucleotides into cellular nucleic acids.</text>
</comment>
<evidence type="ECO:0000313" key="5">
    <source>
        <dbReference type="EMBL" id="SHF77689.1"/>
    </source>
</evidence>
<keyword evidence="6" id="KW-1185">Reference proteome</keyword>
<sequence length="192" mass="20757">MQTRTLMLASASPRRAELLSQIGVEFIQQPVDLDESALTNEPPKAQVLRLAAEKANAAWLQVEGTAQVVLASDTMVVLDNQALGKPRNAEHARSMLQSLSGRQHEVMTSVSVRDATRQKTLCVVTQVVFGPLTAVQIDDYWATGEPVDKAGAYGIQGIGGQFVKSINGSYSAVVGLPLYETVQLLKEFEVMS</sequence>
<feature type="site" description="Important for substrate specificity" evidence="4">
    <location>
        <position position="74"/>
    </location>
</feature>
<evidence type="ECO:0000256" key="2">
    <source>
        <dbReference type="ARBA" id="ARBA00022801"/>
    </source>
</evidence>
<comment type="catalytic activity">
    <reaction evidence="4">
        <text>dTTP + H2O = dTMP + diphosphate + H(+)</text>
        <dbReference type="Rhea" id="RHEA:28534"/>
        <dbReference type="ChEBI" id="CHEBI:15377"/>
        <dbReference type="ChEBI" id="CHEBI:15378"/>
        <dbReference type="ChEBI" id="CHEBI:33019"/>
        <dbReference type="ChEBI" id="CHEBI:37568"/>
        <dbReference type="ChEBI" id="CHEBI:63528"/>
        <dbReference type="EC" id="3.6.1.9"/>
    </reaction>
</comment>